<organism evidence="1 2">
    <name type="scientific">Melanoplus sanguinipes entomopoxvirus</name>
    <name type="common">MsEPV</name>
    <dbReference type="NCBI Taxonomy" id="83191"/>
    <lineage>
        <taxon>Viruses</taxon>
        <taxon>Varidnaviria</taxon>
        <taxon>Bamfordvirae</taxon>
        <taxon>Nucleocytoviricota</taxon>
        <taxon>Pokkesviricetes</taxon>
        <taxon>Chitovirales</taxon>
        <taxon>Poxviridae</taxon>
        <taxon>Entomopoxvirinae</taxon>
        <taxon>Deltaentomopoxvirus</taxon>
        <taxon>Deltaentomopoxvirus msanguinipes</taxon>
    </lineage>
</organism>
<keyword evidence="2" id="KW-1185">Reference proteome</keyword>
<dbReference type="Proteomes" id="UP000172353">
    <property type="component" value="Segment"/>
</dbReference>
<sequence>MWITISPRPIWFSTSFQWQFYTSTAFWTSIKKQFSAWSYTNTAFWTSIIWPWPWIRIRQNCLMCIFIYNWIFITI</sequence>
<proteinExistence type="predicted"/>
<accession>Q9YW17</accession>
<gene>
    <name evidence="1" type="primary">MSV074</name>
</gene>
<evidence type="ECO:0000313" key="2">
    <source>
        <dbReference type="Proteomes" id="UP000172353"/>
    </source>
</evidence>
<dbReference type="EMBL" id="AF063866">
    <property type="protein sequence ID" value="AAC97630.1"/>
    <property type="molecule type" value="Genomic_DNA"/>
</dbReference>
<dbReference type="GeneID" id="1449893"/>
<organismHost>
    <name type="scientific">Melanoplus sanguinipes</name>
    <name type="common">Migratory grasshopper</name>
    <dbReference type="NCBI Taxonomy" id="65742"/>
</organismHost>
<dbReference type="KEGG" id="vg:1449893"/>
<evidence type="ECO:0000313" key="1">
    <source>
        <dbReference type="EMBL" id="AAC97630.1"/>
    </source>
</evidence>
<protein>
    <submittedName>
        <fullName evidence="1">Uncharacterized protein</fullName>
    </submittedName>
</protein>
<reference evidence="1 2" key="1">
    <citation type="journal article" date="1999" name="J. Virol.">
        <title>The genome of Melanoplus sanguinipes entomopoxvirus.</title>
        <authorList>
            <person name="Afonso C.L."/>
            <person name="Tulman E.R."/>
            <person name="Lu Z."/>
            <person name="Oma E."/>
            <person name="Kutish G.F."/>
            <person name="Rock D.L."/>
        </authorList>
    </citation>
    <scope>NUCLEOTIDE SEQUENCE [LARGE SCALE GENOMIC DNA]</scope>
    <source>
        <strain evidence="1">Tucson</strain>
    </source>
</reference>
<dbReference type="PIR" id="T28236">
    <property type="entry name" value="T28236"/>
</dbReference>
<name>Q9YW17_MSEPV</name>
<dbReference type="RefSeq" id="NP_048146.1">
    <property type="nucleotide sequence ID" value="NC_001993.1"/>
</dbReference>